<keyword evidence="2" id="KW-0808">Transferase</keyword>
<dbReference type="GO" id="GO:0000287">
    <property type="term" value="F:magnesium ion binding"/>
    <property type="evidence" value="ECO:0007669"/>
    <property type="project" value="InterPro"/>
</dbReference>
<dbReference type="AlphaFoldDB" id="A0A2T1HVL7"/>
<evidence type="ECO:0000313" key="5">
    <source>
        <dbReference type="Proteomes" id="UP000239772"/>
    </source>
</evidence>
<keyword evidence="5" id="KW-1185">Reference proteome</keyword>
<dbReference type="EMBL" id="PVZS01000006">
    <property type="protein sequence ID" value="PSC05678.1"/>
    <property type="molecule type" value="Genomic_DNA"/>
</dbReference>
<evidence type="ECO:0000259" key="3">
    <source>
        <dbReference type="Pfam" id="PF01648"/>
    </source>
</evidence>
<feature type="domain" description="4'-phosphopantetheinyl transferase" evidence="3">
    <location>
        <begin position="129"/>
        <end position="196"/>
    </location>
</feature>
<gene>
    <name evidence="4" type="ORF">SLNSH_06775</name>
</gene>
<comment type="caution">
    <text evidence="4">The sequence shown here is derived from an EMBL/GenBank/DDBJ whole genome shotgun (WGS) entry which is preliminary data.</text>
</comment>
<dbReference type="GO" id="GO:0008897">
    <property type="term" value="F:holo-[acyl-carrier-protein] synthase activity"/>
    <property type="evidence" value="ECO:0007669"/>
    <property type="project" value="InterPro"/>
</dbReference>
<dbReference type="Proteomes" id="UP000239772">
    <property type="component" value="Unassembled WGS sequence"/>
</dbReference>
<proteinExistence type="inferred from homology"/>
<dbReference type="InterPro" id="IPR037143">
    <property type="entry name" value="4-PPantetheinyl_Trfase_dom_sf"/>
</dbReference>
<protein>
    <recommendedName>
        <fullName evidence="3">4'-phosphopantetheinyl transferase domain-containing protein</fullName>
    </recommendedName>
</protein>
<dbReference type="GO" id="GO:0005829">
    <property type="term" value="C:cytosol"/>
    <property type="evidence" value="ECO:0007669"/>
    <property type="project" value="TreeGrafter"/>
</dbReference>
<reference evidence="5" key="1">
    <citation type="submission" date="2018-03" db="EMBL/GenBank/DDBJ databases">
        <authorList>
            <person name="Sun L."/>
            <person name="Liu H."/>
            <person name="Chen W."/>
            <person name="Huang K."/>
            <person name="Liu W."/>
            <person name="Gao X."/>
        </authorList>
    </citation>
    <scope>NUCLEOTIDE SEQUENCE [LARGE SCALE GENOMIC DNA]</scope>
    <source>
        <strain evidence="5">SH9</strain>
    </source>
</reference>
<dbReference type="InterPro" id="IPR008278">
    <property type="entry name" value="4-PPantetheinyl_Trfase_dom"/>
</dbReference>
<organism evidence="4 5">
    <name type="scientific">Alsobacter soli</name>
    <dbReference type="NCBI Taxonomy" id="2109933"/>
    <lineage>
        <taxon>Bacteria</taxon>
        <taxon>Pseudomonadati</taxon>
        <taxon>Pseudomonadota</taxon>
        <taxon>Alphaproteobacteria</taxon>
        <taxon>Hyphomicrobiales</taxon>
        <taxon>Alsobacteraceae</taxon>
        <taxon>Alsobacter</taxon>
    </lineage>
</organism>
<name>A0A2T1HVL7_9HYPH</name>
<dbReference type="SUPFAM" id="SSF56214">
    <property type="entry name" value="4'-phosphopantetheinyl transferase"/>
    <property type="match status" value="2"/>
</dbReference>
<sequence>MVGRMSYGAPVNTCPTLPPQFPHEPAGRGDVVVLVGRIADWSASPDLLSAPERERLGSLRHPGTAAAFVAGRTLARLALARWLHCTPGEVAISLGRHEKPSLCREAPVRFNLTHSDRHVALALTVECEVGVDIEPTAPPDRDAVAEVVMVEAEIAAYKRLPQGDRDAAFLRLWTRKEAVLKAAGSGFSVDPTALSVGFGPIAGTVALPGYAGWFSVADVTIVTQEGALPAAVSLWNETVGSVSVLRA</sequence>
<evidence type="ECO:0000256" key="1">
    <source>
        <dbReference type="ARBA" id="ARBA00010990"/>
    </source>
</evidence>
<dbReference type="InterPro" id="IPR050559">
    <property type="entry name" value="P-Pant_transferase_sf"/>
</dbReference>
<dbReference type="GO" id="GO:0019878">
    <property type="term" value="P:lysine biosynthetic process via aminoadipic acid"/>
    <property type="evidence" value="ECO:0007669"/>
    <property type="project" value="TreeGrafter"/>
</dbReference>
<dbReference type="Pfam" id="PF01648">
    <property type="entry name" value="ACPS"/>
    <property type="match status" value="1"/>
</dbReference>
<accession>A0A2T1HVL7</accession>
<dbReference type="PANTHER" id="PTHR12215:SF10">
    <property type="entry name" value="L-AMINOADIPATE-SEMIALDEHYDE DEHYDROGENASE-PHOSPHOPANTETHEINYL TRANSFERASE"/>
    <property type="match status" value="1"/>
</dbReference>
<evidence type="ECO:0000256" key="2">
    <source>
        <dbReference type="ARBA" id="ARBA00022679"/>
    </source>
</evidence>
<dbReference type="PANTHER" id="PTHR12215">
    <property type="entry name" value="PHOSPHOPANTETHEINE TRANSFERASE"/>
    <property type="match status" value="1"/>
</dbReference>
<evidence type="ECO:0000313" key="4">
    <source>
        <dbReference type="EMBL" id="PSC05678.1"/>
    </source>
</evidence>
<dbReference type="Gene3D" id="3.90.470.20">
    <property type="entry name" value="4'-phosphopantetheinyl transferase domain"/>
    <property type="match status" value="1"/>
</dbReference>
<comment type="similarity">
    <text evidence="1">Belongs to the P-Pant transferase superfamily. Gsp/Sfp/HetI/AcpT family.</text>
</comment>